<dbReference type="AlphaFoldDB" id="A0AA86JDK2"/>
<dbReference type="Proteomes" id="UP000789738">
    <property type="component" value="Unassembled WGS sequence"/>
</dbReference>
<evidence type="ECO:0000313" key="1">
    <source>
        <dbReference type="EMBL" id="CAG9703058.1"/>
    </source>
</evidence>
<dbReference type="EMBL" id="CAKJVE010000004">
    <property type="protein sequence ID" value="CAG9703058.1"/>
    <property type="molecule type" value="Genomic_DNA"/>
</dbReference>
<accession>A0AA86JDK2</accession>
<protein>
    <submittedName>
        <fullName evidence="1">Uncharacterized protein</fullName>
    </submittedName>
</protein>
<organism evidence="1 2">
    <name type="scientific">Clostridium neonatale</name>
    <dbReference type="NCBI Taxonomy" id="137838"/>
    <lineage>
        <taxon>Bacteria</taxon>
        <taxon>Bacillati</taxon>
        <taxon>Bacillota</taxon>
        <taxon>Clostridia</taxon>
        <taxon>Eubacteriales</taxon>
        <taxon>Clostridiaceae</taxon>
        <taxon>Clostridium</taxon>
    </lineage>
</organism>
<reference evidence="1" key="1">
    <citation type="submission" date="2021-10" db="EMBL/GenBank/DDBJ databases">
        <authorList>
            <person name="Mesa V."/>
        </authorList>
    </citation>
    <scope>NUCLEOTIDE SEQUENCE</scope>
    <source>
        <strain evidence="1">CC3_PB</strain>
    </source>
</reference>
<comment type="caution">
    <text evidence="1">The sequence shown here is derived from an EMBL/GenBank/DDBJ whole genome shotgun (WGS) entry which is preliminary data.</text>
</comment>
<evidence type="ECO:0000313" key="2">
    <source>
        <dbReference type="Proteomes" id="UP000789738"/>
    </source>
</evidence>
<gene>
    <name evidence="1" type="ORF">CNEO_40319</name>
</gene>
<name>A0AA86JDK2_9CLOT</name>
<sequence length="41" mass="4899">MPKEMIESIQGAYPYVKKLSEIILDFGERFSKEKRKKYIGF</sequence>
<proteinExistence type="predicted"/>